<dbReference type="InterPro" id="IPR010982">
    <property type="entry name" value="Lambda_DNA-bd_dom_sf"/>
</dbReference>
<accession>A0AAU0P3H3</accession>
<gene>
    <name evidence="1" type="ORF">QUR79_06475</name>
</gene>
<dbReference type="RefSeq" id="WP_390838886.1">
    <property type="nucleotide sequence ID" value="NZ_CP129950.1"/>
</dbReference>
<evidence type="ECO:0000313" key="1">
    <source>
        <dbReference type="EMBL" id="WPD02386.1"/>
    </source>
</evidence>
<keyword evidence="2" id="KW-1185">Reference proteome</keyword>
<dbReference type="CDD" id="cd00093">
    <property type="entry name" value="HTH_XRE"/>
    <property type="match status" value="1"/>
</dbReference>
<name>A0AAU0P3H3_9BACT</name>
<dbReference type="SUPFAM" id="SSF47413">
    <property type="entry name" value="lambda repressor-like DNA-binding domains"/>
    <property type="match status" value="1"/>
</dbReference>
<reference evidence="1 2" key="1">
    <citation type="submission" date="2023-06" db="EMBL/GenBank/DDBJ databases">
        <title>Characterization of Arcobacter Isolates from Retail Chicken Sold in Supermarkets in Tbilisi, Georgia.</title>
        <authorList>
            <person name="Riediger M."/>
            <person name="Zautner A.E."/>
        </authorList>
    </citation>
    <scope>NUCLEOTIDE SEQUENCE [LARGE SCALE GENOMIC DNA]</scope>
    <source>
        <strain evidence="1 2">DSM 115972</strain>
    </source>
</reference>
<dbReference type="AlphaFoldDB" id="A0AAU0P3H3"/>
<evidence type="ECO:0000313" key="2">
    <source>
        <dbReference type="Proteomes" id="UP001301420"/>
    </source>
</evidence>
<proteinExistence type="predicted"/>
<dbReference type="GO" id="GO:0003677">
    <property type="term" value="F:DNA binding"/>
    <property type="evidence" value="ECO:0007669"/>
    <property type="project" value="InterPro"/>
</dbReference>
<sequence length="126" mass="15197">MEIYEKINYLIEEKKMTKKEFVDKVIELEPRLKNSGESPSIQTIYRYLNGSRELKVEILPYFAEVLGVKEQEFFEFDIEFTSENNIKQSKEFREILNLLPYLPTKALKELKNRLQEYKKLYEKGFL</sequence>
<protein>
    <submittedName>
        <fullName evidence="1">Helix-turn-helix transcriptional regulator</fullName>
    </submittedName>
</protein>
<dbReference type="InterPro" id="IPR001387">
    <property type="entry name" value="Cro/C1-type_HTH"/>
</dbReference>
<dbReference type="Proteomes" id="UP001301420">
    <property type="component" value="Chromosome"/>
</dbReference>
<dbReference type="EMBL" id="CP129950">
    <property type="protein sequence ID" value="WPD02386.1"/>
    <property type="molecule type" value="Genomic_DNA"/>
</dbReference>
<organism evidence="1 2">
    <name type="scientific">Arcobacter cryaerophilus gv. pseudocryaerophilus</name>
    <dbReference type="NCBI Taxonomy" id="2933791"/>
    <lineage>
        <taxon>Bacteria</taxon>
        <taxon>Pseudomonadati</taxon>
        <taxon>Campylobacterota</taxon>
        <taxon>Epsilonproteobacteria</taxon>
        <taxon>Campylobacterales</taxon>
        <taxon>Arcobacteraceae</taxon>
        <taxon>Aliarcobacter</taxon>
    </lineage>
</organism>
<dbReference type="Gene3D" id="1.10.260.40">
    <property type="entry name" value="lambda repressor-like DNA-binding domains"/>
    <property type="match status" value="1"/>
</dbReference>